<keyword evidence="1" id="KW-0472">Membrane</keyword>
<dbReference type="RefSeq" id="WP_076761909.1">
    <property type="nucleotide sequence ID" value="NZ_JARMDZ010000007.1"/>
</dbReference>
<keyword evidence="1" id="KW-0812">Transmembrane</keyword>
<sequence>MKNKWLSFFSGKIQLEVTGMGIERLLNECTRRGIPMFNVKKKKDAVFLYILLSDVHAFRRVIRDFDCKCRFVKRKGLPFTVQKSKRNSGFTLGVAAFFIIMFILSNMLWKIEISGANPDTEHQIRQQLDQIGVKKGRFQFAMLTPEKIQQSLTKNVENITWVGIELNGTALQMKVVEKNEPDKEKYIGPRHIVAKKGATISKMFVEKGEPLVMVNQHVEKGQMLVSGLIGSEDEQQKVGAKGKIYGETWYKSKVTVPLETSFDVFTGKVRTRHKLSIASLSVPFWGFSFKKEEFSRPKTEVEKHTFHFMNFKLPIAYEKESTRESEQVKRVYTKEEAVQEGIKMGKRDVRKKIGEDGDIISEKVLHETSENGKVKLIILYQVIEDIVQTTPIVQETKE</sequence>
<dbReference type="EMBL" id="MTJL01000010">
    <property type="protein sequence ID" value="OMI07483.1"/>
    <property type="molecule type" value="Genomic_DNA"/>
</dbReference>
<dbReference type="InterPro" id="IPR010690">
    <property type="entry name" value="YqfD"/>
</dbReference>
<gene>
    <name evidence="2" type="ORF">BW143_06195</name>
</gene>
<evidence type="ECO:0000256" key="1">
    <source>
        <dbReference type="SAM" id="Phobius"/>
    </source>
</evidence>
<keyword evidence="3" id="KW-1185">Reference proteome</keyword>
<organism evidence="2 3">
    <name type="scientific">Bacillus swezeyi</name>
    <dbReference type="NCBI Taxonomy" id="1925020"/>
    <lineage>
        <taxon>Bacteria</taxon>
        <taxon>Bacillati</taxon>
        <taxon>Bacillota</taxon>
        <taxon>Bacilli</taxon>
        <taxon>Bacillales</taxon>
        <taxon>Bacillaceae</taxon>
        <taxon>Bacillus</taxon>
    </lineage>
</organism>
<dbReference type="Pfam" id="PF06898">
    <property type="entry name" value="YqfD"/>
    <property type="match status" value="1"/>
</dbReference>
<dbReference type="NCBIfam" id="TIGR02876">
    <property type="entry name" value="spore_yqfD"/>
    <property type="match status" value="1"/>
</dbReference>
<protein>
    <submittedName>
        <fullName evidence="2">Sporulation protein YqfD</fullName>
    </submittedName>
</protein>
<accession>A0A1R1RUF4</accession>
<evidence type="ECO:0000313" key="3">
    <source>
        <dbReference type="Proteomes" id="UP000187367"/>
    </source>
</evidence>
<reference evidence="2 3" key="1">
    <citation type="submission" date="2017-01" db="EMBL/GenBank/DDBJ databases">
        <title>Bacillus phylogenomics.</title>
        <authorList>
            <person name="Dunlap C."/>
        </authorList>
    </citation>
    <scope>NUCLEOTIDE SEQUENCE [LARGE SCALE GENOMIC DNA]</scope>
    <source>
        <strain evidence="2 3">NRRL B-41282</strain>
    </source>
</reference>
<proteinExistence type="predicted"/>
<feature type="transmembrane region" description="Helical" evidence="1">
    <location>
        <begin position="89"/>
        <end position="109"/>
    </location>
</feature>
<comment type="caution">
    <text evidence="2">The sequence shown here is derived from an EMBL/GenBank/DDBJ whole genome shotgun (WGS) entry which is preliminary data.</text>
</comment>
<dbReference type="PIRSF" id="PIRSF029895">
    <property type="entry name" value="SpoIV"/>
    <property type="match status" value="1"/>
</dbReference>
<dbReference type="OrthoDB" id="1640349at2"/>
<dbReference type="AlphaFoldDB" id="A0A1R1RUF4"/>
<evidence type="ECO:0000313" key="2">
    <source>
        <dbReference type="EMBL" id="OMI07483.1"/>
    </source>
</evidence>
<keyword evidence="1" id="KW-1133">Transmembrane helix</keyword>
<name>A0A1R1RUF4_9BACI</name>
<accession>A0A1R1QS43</accession>
<dbReference type="Proteomes" id="UP000187367">
    <property type="component" value="Unassembled WGS sequence"/>
</dbReference>